<dbReference type="RefSeq" id="WP_212678399.1">
    <property type="nucleotide sequence ID" value="NZ_JAGSPK010000002.1"/>
</dbReference>
<dbReference type="Pfam" id="PF12917">
    <property type="entry name" value="YfbR-like"/>
    <property type="match status" value="1"/>
</dbReference>
<name>A0ABS5H2Y5_9BURK</name>
<sequence length="182" mass="20588">MKPIILTANGSYFDLLAPSLSHIDIETIAHALSHICRFTGHTREFYSVAQHCYHASFIVPEEYALEALLHDAAEAYIGDVATPLKRQLFDYAEIERKVERAIAERFNLTLPMSTHVHRADQIMLATEKRDLMPDSDNWFAGTDILPLTAKLEPVTPTMAKRMFLDRYHHLIVLNEIAAGEAA</sequence>
<dbReference type="SUPFAM" id="SSF109604">
    <property type="entry name" value="HD-domain/PDEase-like"/>
    <property type="match status" value="1"/>
</dbReference>
<reference evidence="1 2" key="1">
    <citation type="submission" date="2021-04" db="EMBL/GenBank/DDBJ databases">
        <title>novel species isolated from subtropical streams in China.</title>
        <authorList>
            <person name="Lu H."/>
        </authorList>
    </citation>
    <scope>NUCLEOTIDE SEQUENCE [LARGE SCALE GENOMIC DNA]</scope>
    <source>
        <strain evidence="1 2">FT147W</strain>
    </source>
</reference>
<evidence type="ECO:0000313" key="1">
    <source>
        <dbReference type="EMBL" id="MBR7792339.1"/>
    </source>
</evidence>
<protein>
    <submittedName>
        <fullName evidence="1">Metal-dependent phosphohydrolase</fullName>
    </submittedName>
</protein>
<dbReference type="Proteomes" id="UP000682982">
    <property type="component" value="Unassembled WGS sequence"/>
</dbReference>
<accession>A0ABS5H2Y5</accession>
<dbReference type="Gene3D" id="1.10.3210.10">
    <property type="entry name" value="Hypothetical protein af1432"/>
    <property type="match status" value="1"/>
</dbReference>
<proteinExistence type="predicted"/>
<dbReference type="EMBL" id="JAGSPK010000002">
    <property type="protein sequence ID" value="MBR7792339.1"/>
    <property type="molecule type" value="Genomic_DNA"/>
</dbReference>
<evidence type="ECO:0000313" key="2">
    <source>
        <dbReference type="Proteomes" id="UP000682982"/>
    </source>
</evidence>
<organism evidence="1 2">
    <name type="scientific">Undibacterium rivi</name>
    <dbReference type="NCBI Taxonomy" id="2828729"/>
    <lineage>
        <taxon>Bacteria</taxon>
        <taxon>Pseudomonadati</taxon>
        <taxon>Pseudomonadota</taxon>
        <taxon>Betaproteobacteria</taxon>
        <taxon>Burkholderiales</taxon>
        <taxon>Oxalobacteraceae</taxon>
        <taxon>Undibacterium</taxon>
    </lineage>
</organism>
<gene>
    <name evidence="1" type="ORF">KDM87_06975</name>
</gene>
<comment type="caution">
    <text evidence="1">The sequence shown here is derived from an EMBL/GenBank/DDBJ whole genome shotgun (WGS) entry which is preliminary data.</text>
</comment>
<keyword evidence="2" id="KW-1185">Reference proteome</keyword>